<dbReference type="EMBL" id="JAEHOE010000045">
    <property type="protein sequence ID" value="KAG2492330.1"/>
    <property type="molecule type" value="Genomic_DNA"/>
</dbReference>
<dbReference type="PANTHER" id="PTHR13381:SF0">
    <property type="entry name" value="MEDIATOR OF RNA POLYMERASE II TRANSCRIPTION SUBUNIT 21"/>
    <property type="match status" value="1"/>
</dbReference>
<keyword evidence="5 6" id="KW-0539">Nucleus</keyword>
<comment type="caution">
    <text evidence="8">The sequence shown here is derived from an EMBL/GenBank/DDBJ whole genome shotgun (WGS) entry which is preliminary data.</text>
</comment>
<comment type="similarity">
    <text evidence="6">Belongs to the Mediator complex subunit 21 family.</text>
</comment>
<accession>A0A835XYL9</accession>
<keyword evidence="9" id="KW-1185">Reference proteome</keyword>
<evidence type="ECO:0000256" key="5">
    <source>
        <dbReference type="ARBA" id="ARBA00023242"/>
    </source>
</evidence>
<dbReference type="Pfam" id="PF11221">
    <property type="entry name" value="Med21"/>
    <property type="match status" value="1"/>
</dbReference>
<dbReference type="Proteomes" id="UP000612055">
    <property type="component" value="Unassembled WGS sequence"/>
</dbReference>
<dbReference type="InterPro" id="IPR037212">
    <property type="entry name" value="Med7/Med21-like"/>
</dbReference>
<dbReference type="GO" id="GO:0003712">
    <property type="term" value="F:transcription coregulator activity"/>
    <property type="evidence" value="ECO:0007669"/>
    <property type="project" value="TreeGrafter"/>
</dbReference>
<keyword evidence="4 6" id="KW-0804">Transcription</keyword>
<comment type="subcellular location">
    <subcellularLocation>
        <location evidence="1 6">Nucleus</location>
    </subcellularLocation>
</comment>
<protein>
    <recommendedName>
        <fullName evidence="6">Mediator of RNA polymerase II transcription subunit 21</fullName>
    </recommendedName>
</protein>
<evidence type="ECO:0000256" key="4">
    <source>
        <dbReference type="ARBA" id="ARBA00023163"/>
    </source>
</evidence>
<gene>
    <name evidence="8" type="ORF">HYH03_009281</name>
</gene>
<evidence type="ECO:0000256" key="3">
    <source>
        <dbReference type="ARBA" id="ARBA00023159"/>
    </source>
</evidence>
<proteinExistence type="inferred from homology"/>
<comment type="function">
    <text evidence="6">Component of the Mediator complex, a coactivator involved in the regulated transcription of nearly all RNA polymerase II-dependent genes. Mediator functions as a bridge to convey information from gene-specific regulatory proteins to the basal RNA polymerase II transcription machinery. Mediator is recruited to promoters by direct interactions with regulatory proteins and serves as a scaffold for the assembly of a functional preinitiation complex with RNA polymerase II and the general transcription factors.</text>
</comment>
<comment type="subunit">
    <text evidence="6">Component of the Mediator complex.</text>
</comment>
<reference evidence="8" key="1">
    <citation type="journal article" date="2020" name="bioRxiv">
        <title>Comparative genomics of Chlamydomonas.</title>
        <authorList>
            <person name="Craig R.J."/>
            <person name="Hasan A.R."/>
            <person name="Ness R.W."/>
            <person name="Keightley P.D."/>
        </authorList>
    </citation>
    <scope>NUCLEOTIDE SEQUENCE</scope>
    <source>
        <strain evidence="8">CCAP 11/70</strain>
    </source>
</reference>
<evidence type="ECO:0000313" key="8">
    <source>
        <dbReference type="EMBL" id="KAG2492330.1"/>
    </source>
</evidence>
<dbReference type="PANTHER" id="PTHR13381">
    <property type="entry name" value="RNA POLYMERASE II HOLOENZYME COMPONENT SRB7"/>
    <property type="match status" value="1"/>
</dbReference>
<name>A0A835XYL9_9CHLO</name>
<dbReference type="InterPro" id="IPR021384">
    <property type="entry name" value="Mediator_Med21"/>
</dbReference>
<dbReference type="AlphaFoldDB" id="A0A835XYL9"/>
<sequence>MSNTDLLTELQRHFRDVNDQFAAVLEQLVHVAPAAPLDGDDRVEKQQPGTVSQAELQAKAQELSAGVVQRFKDINAVIDKLPDLSEPIEEQDARITKLLAEHYALRKELGTVMQETERKLEEVHGCYEVLADHALSQGGKLANGGSV</sequence>
<evidence type="ECO:0000256" key="7">
    <source>
        <dbReference type="SAM" id="MobiDB-lite"/>
    </source>
</evidence>
<dbReference type="SUPFAM" id="SSF140718">
    <property type="entry name" value="Mediator hinge subcomplex-like"/>
    <property type="match status" value="1"/>
</dbReference>
<dbReference type="OrthoDB" id="526653at2759"/>
<evidence type="ECO:0000256" key="1">
    <source>
        <dbReference type="ARBA" id="ARBA00004123"/>
    </source>
</evidence>
<feature type="region of interest" description="Disordered" evidence="7">
    <location>
        <begin position="36"/>
        <end position="56"/>
    </location>
</feature>
<dbReference type="GO" id="GO:0016592">
    <property type="term" value="C:mediator complex"/>
    <property type="evidence" value="ECO:0007669"/>
    <property type="project" value="UniProtKB-UniRule"/>
</dbReference>
<dbReference type="GO" id="GO:0006357">
    <property type="term" value="P:regulation of transcription by RNA polymerase II"/>
    <property type="evidence" value="ECO:0007669"/>
    <property type="project" value="TreeGrafter"/>
</dbReference>
<evidence type="ECO:0000256" key="6">
    <source>
        <dbReference type="RuleBase" id="RU366036"/>
    </source>
</evidence>
<dbReference type="Gene3D" id="6.10.280.10">
    <property type="entry name" value="Mediator complex, subunit Med21"/>
    <property type="match status" value="1"/>
</dbReference>
<keyword evidence="3 6" id="KW-0010">Activator</keyword>
<evidence type="ECO:0000256" key="2">
    <source>
        <dbReference type="ARBA" id="ARBA00023015"/>
    </source>
</evidence>
<evidence type="ECO:0000313" key="9">
    <source>
        <dbReference type="Proteomes" id="UP000612055"/>
    </source>
</evidence>
<organism evidence="8 9">
    <name type="scientific">Edaphochlamys debaryana</name>
    <dbReference type="NCBI Taxonomy" id="47281"/>
    <lineage>
        <taxon>Eukaryota</taxon>
        <taxon>Viridiplantae</taxon>
        <taxon>Chlorophyta</taxon>
        <taxon>core chlorophytes</taxon>
        <taxon>Chlorophyceae</taxon>
        <taxon>CS clade</taxon>
        <taxon>Chlamydomonadales</taxon>
        <taxon>Chlamydomonadales incertae sedis</taxon>
        <taxon>Edaphochlamys</taxon>
    </lineage>
</organism>
<keyword evidence="2 6" id="KW-0805">Transcription regulation</keyword>